<dbReference type="Pfam" id="PF00107">
    <property type="entry name" value="ADH_zinc_N"/>
    <property type="match status" value="1"/>
</dbReference>
<dbReference type="EMBL" id="BPFH01000002">
    <property type="protein sequence ID" value="GIT94751.1"/>
    <property type="molecule type" value="Genomic_DNA"/>
</dbReference>
<evidence type="ECO:0000256" key="2">
    <source>
        <dbReference type="ARBA" id="ARBA00008072"/>
    </source>
</evidence>
<comment type="cofactor">
    <cofactor evidence="1 6">
        <name>Zn(2+)</name>
        <dbReference type="ChEBI" id="CHEBI:29105"/>
    </cofactor>
</comment>
<dbReference type="InterPro" id="IPR013149">
    <property type="entry name" value="ADH-like_C"/>
</dbReference>
<dbReference type="Pfam" id="PF08240">
    <property type="entry name" value="ADH_N"/>
    <property type="match status" value="1"/>
</dbReference>
<dbReference type="InterPro" id="IPR013154">
    <property type="entry name" value="ADH-like_N"/>
</dbReference>
<dbReference type="PANTHER" id="PTHR43350">
    <property type="entry name" value="NAD-DEPENDENT ALCOHOL DEHYDROGENASE"/>
    <property type="match status" value="1"/>
</dbReference>
<protein>
    <submittedName>
        <fullName evidence="8">Alcohol dehydrogenase</fullName>
    </submittedName>
</protein>
<dbReference type="PANTHER" id="PTHR43350:SF21">
    <property type="entry name" value="S-NITROSOMYCOTHIOL REDUCTASE MSCR"/>
    <property type="match status" value="1"/>
</dbReference>
<evidence type="ECO:0000313" key="9">
    <source>
        <dbReference type="Proteomes" id="UP000786693"/>
    </source>
</evidence>
<dbReference type="SMART" id="SM00829">
    <property type="entry name" value="PKS_ER"/>
    <property type="match status" value="1"/>
</dbReference>
<gene>
    <name evidence="8" type="ORF">JANAI62_13740</name>
</gene>
<keyword evidence="5" id="KW-0560">Oxidoreductase</keyword>
<dbReference type="InterPro" id="IPR020843">
    <property type="entry name" value="ER"/>
</dbReference>
<keyword evidence="9" id="KW-1185">Reference proteome</keyword>
<accession>A0ABQ4NK31</accession>
<organism evidence="8 9">
    <name type="scientific">Jannaschia pagri</name>
    <dbReference type="NCBI Taxonomy" id="2829797"/>
    <lineage>
        <taxon>Bacteria</taxon>
        <taxon>Pseudomonadati</taxon>
        <taxon>Pseudomonadota</taxon>
        <taxon>Alphaproteobacteria</taxon>
        <taxon>Rhodobacterales</taxon>
        <taxon>Roseobacteraceae</taxon>
        <taxon>Jannaschia</taxon>
    </lineage>
</organism>
<dbReference type="PROSITE" id="PS00059">
    <property type="entry name" value="ADH_ZINC"/>
    <property type="match status" value="1"/>
</dbReference>
<keyword evidence="3 6" id="KW-0479">Metal-binding</keyword>
<evidence type="ECO:0000256" key="4">
    <source>
        <dbReference type="ARBA" id="ARBA00022833"/>
    </source>
</evidence>
<evidence type="ECO:0000313" key="8">
    <source>
        <dbReference type="EMBL" id="GIT94751.1"/>
    </source>
</evidence>
<name>A0ABQ4NK31_9RHOB</name>
<evidence type="ECO:0000259" key="7">
    <source>
        <dbReference type="SMART" id="SM00829"/>
    </source>
</evidence>
<dbReference type="RefSeq" id="WP_220748259.1">
    <property type="nucleotide sequence ID" value="NZ_BPFH01000002.1"/>
</dbReference>
<dbReference type="SUPFAM" id="SSF51735">
    <property type="entry name" value="NAD(P)-binding Rossmann-fold domains"/>
    <property type="match status" value="1"/>
</dbReference>
<evidence type="ECO:0000256" key="1">
    <source>
        <dbReference type="ARBA" id="ARBA00001947"/>
    </source>
</evidence>
<evidence type="ECO:0000256" key="6">
    <source>
        <dbReference type="RuleBase" id="RU361277"/>
    </source>
</evidence>
<dbReference type="InterPro" id="IPR011032">
    <property type="entry name" value="GroES-like_sf"/>
</dbReference>
<keyword evidence="4 6" id="KW-0862">Zinc</keyword>
<feature type="domain" description="Enoyl reductase (ER)" evidence="7">
    <location>
        <begin position="13"/>
        <end position="355"/>
    </location>
</feature>
<dbReference type="Gene3D" id="3.90.180.10">
    <property type="entry name" value="Medium-chain alcohol dehydrogenases, catalytic domain"/>
    <property type="match status" value="1"/>
</dbReference>
<proteinExistence type="inferred from homology"/>
<evidence type="ECO:0000256" key="3">
    <source>
        <dbReference type="ARBA" id="ARBA00022723"/>
    </source>
</evidence>
<dbReference type="SUPFAM" id="SSF50129">
    <property type="entry name" value="GroES-like"/>
    <property type="match status" value="2"/>
</dbReference>
<sequence>MRQISAAVCRRFGAPLTIETLSLSAPRAGEIHVDIDAVAICHSDITLADGGWGGDLPAVYGHEAVGRVTALGEGVRDLALGARVLVTLIRACGSCPTCAGGAPTQCAAPSAAAPLRDAQGEPVVAALNCGAFAEAVCVDRSQVAPIPDTIAPEAACVLSCGVVTGLGAAVNTAKVRPGDWCVVIGAGGVGLNTIQGARLAGAARIVAVDVSDAKLAGALAFGATDVLRASEDGRAAMLALGRLADHVFVTVGAGPVIDGALDWLAPHGTAYLVGMPHSGTVGHFDPVSASYYGQGMRGTRMGDVVLARDIPWLLDLHSQGRLELETLVSGTYPLEAINDAIAATRAGQGRRNVVVME</sequence>
<comment type="caution">
    <text evidence="8">The sequence shown here is derived from an EMBL/GenBank/DDBJ whole genome shotgun (WGS) entry which is preliminary data.</text>
</comment>
<evidence type="ECO:0000256" key="5">
    <source>
        <dbReference type="ARBA" id="ARBA00023002"/>
    </source>
</evidence>
<dbReference type="Proteomes" id="UP000786693">
    <property type="component" value="Unassembled WGS sequence"/>
</dbReference>
<dbReference type="Gene3D" id="3.40.50.720">
    <property type="entry name" value="NAD(P)-binding Rossmann-like Domain"/>
    <property type="match status" value="1"/>
</dbReference>
<comment type="similarity">
    <text evidence="2 6">Belongs to the zinc-containing alcohol dehydrogenase family.</text>
</comment>
<dbReference type="InterPro" id="IPR002328">
    <property type="entry name" value="ADH_Zn_CS"/>
</dbReference>
<reference evidence="8 9" key="1">
    <citation type="submission" date="2021-05" db="EMBL/GenBank/DDBJ databases">
        <title>Bacteria Genome sequencing.</title>
        <authorList>
            <person name="Takabe Y."/>
            <person name="Nakajima Y."/>
            <person name="Suzuki S."/>
            <person name="Shiozaki T."/>
        </authorList>
    </citation>
    <scope>NUCLEOTIDE SEQUENCE [LARGE SCALE GENOMIC DNA]</scope>
    <source>
        <strain evidence="8 9">AI_62</strain>
    </source>
</reference>
<dbReference type="InterPro" id="IPR036291">
    <property type="entry name" value="NAD(P)-bd_dom_sf"/>
</dbReference>